<protein>
    <submittedName>
        <fullName evidence="2">Uncharacterized protein</fullName>
    </submittedName>
</protein>
<dbReference type="KEGG" id="bze:COCCADRAFT_93771"/>
<proteinExistence type="predicted"/>
<feature type="non-terminal residue" evidence="2">
    <location>
        <position position="1"/>
    </location>
</feature>
<organism evidence="2 3">
    <name type="scientific">Cochliobolus carbonum (strain 26-R-13)</name>
    <name type="common">Maize leaf spot fungus</name>
    <name type="synonym">Bipolaris zeicola</name>
    <dbReference type="NCBI Taxonomy" id="930089"/>
    <lineage>
        <taxon>Eukaryota</taxon>
        <taxon>Fungi</taxon>
        <taxon>Dikarya</taxon>
        <taxon>Ascomycota</taxon>
        <taxon>Pezizomycotina</taxon>
        <taxon>Dothideomycetes</taxon>
        <taxon>Pleosporomycetidae</taxon>
        <taxon>Pleosporales</taxon>
        <taxon>Pleosporineae</taxon>
        <taxon>Pleosporaceae</taxon>
        <taxon>Bipolaris</taxon>
    </lineage>
</organism>
<dbReference type="RefSeq" id="XP_007711358.1">
    <property type="nucleotide sequence ID" value="XM_007713168.1"/>
</dbReference>
<dbReference type="EMBL" id="KI964593">
    <property type="protein sequence ID" value="EUC34315.1"/>
    <property type="molecule type" value="Genomic_DNA"/>
</dbReference>
<dbReference type="GeneID" id="19153632"/>
<gene>
    <name evidence="2" type="ORF">COCCADRAFT_93771</name>
</gene>
<evidence type="ECO:0000256" key="1">
    <source>
        <dbReference type="SAM" id="MobiDB-lite"/>
    </source>
</evidence>
<dbReference type="Proteomes" id="UP000053841">
    <property type="component" value="Unassembled WGS sequence"/>
</dbReference>
<sequence>HRQRPQPSGESEDMGVSDMQTPPCGRSAASTTHPRSRACIIHTDQNRSLGRVYR</sequence>
<dbReference type="OrthoDB" id="3678613at2759"/>
<evidence type="ECO:0000313" key="3">
    <source>
        <dbReference type="Proteomes" id="UP000053841"/>
    </source>
</evidence>
<feature type="region of interest" description="Disordered" evidence="1">
    <location>
        <begin position="1"/>
        <end position="54"/>
    </location>
</feature>
<accession>W6Y9T1</accession>
<dbReference type="HOGENOM" id="CLU_3092857_0_0_1"/>
<reference evidence="2 3" key="1">
    <citation type="journal article" date="2013" name="PLoS Genet.">
        <title>Comparative genome structure, secondary metabolite, and effector coding capacity across Cochliobolus pathogens.</title>
        <authorList>
            <person name="Condon B.J."/>
            <person name="Leng Y."/>
            <person name="Wu D."/>
            <person name="Bushley K.E."/>
            <person name="Ohm R.A."/>
            <person name="Otillar R."/>
            <person name="Martin J."/>
            <person name="Schackwitz W."/>
            <person name="Grimwood J."/>
            <person name="MohdZainudin N."/>
            <person name="Xue C."/>
            <person name="Wang R."/>
            <person name="Manning V.A."/>
            <person name="Dhillon B."/>
            <person name="Tu Z.J."/>
            <person name="Steffenson B.J."/>
            <person name="Salamov A."/>
            <person name="Sun H."/>
            <person name="Lowry S."/>
            <person name="LaButti K."/>
            <person name="Han J."/>
            <person name="Copeland A."/>
            <person name="Lindquist E."/>
            <person name="Barry K."/>
            <person name="Schmutz J."/>
            <person name="Baker S.E."/>
            <person name="Ciuffetti L.M."/>
            <person name="Grigoriev I.V."/>
            <person name="Zhong S."/>
            <person name="Turgeon B.G."/>
        </authorList>
    </citation>
    <scope>NUCLEOTIDE SEQUENCE [LARGE SCALE GENOMIC DNA]</scope>
    <source>
        <strain evidence="2 3">26-R-13</strain>
    </source>
</reference>
<name>W6Y9T1_COCC2</name>
<dbReference type="AlphaFoldDB" id="W6Y9T1"/>
<evidence type="ECO:0000313" key="2">
    <source>
        <dbReference type="EMBL" id="EUC34315.1"/>
    </source>
</evidence>
<keyword evidence="3" id="KW-1185">Reference proteome</keyword>